<evidence type="ECO:0008006" key="3">
    <source>
        <dbReference type="Google" id="ProtNLM"/>
    </source>
</evidence>
<protein>
    <recommendedName>
        <fullName evidence="3">Sel1 repeat family protein</fullName>
    </recommendedName>
</protein>
<name>A0A5E7DTD6_PSEFL</name>
<gene>
    <name evidence="1" type="ORF">PS723_04196</name>
</gene>
<dbReference type="InterPro" id="IPR011990">
    <property type="entry name" value="TPR-like_helical_dom_sf"/>
</dbReference>
<sequence>MYTHSDALTTLFNLLNTLTTLITQLTDQQKAARKRGLELYHLGEYRDSEAYLIIAASAGDRESQFSLGEVLKRRNGSVTADAKKWYALAAAQGDVYALLRLADEASLQQAKELAQERADNGDGEAMLQLYEMTKDIAWLQKSAEAGFHEGQYILAMVYDKDHTLIADDSERRSTIDDWLKRAAEAGFSRAMHWYSNRPPISQNLPARREWVIKRAQLNDLNGVLNYGYGLSGIYEDDDGVDNEYGFEKDLIKGYGLVWLVLDTTREFTQYSSASDNLSIIAAEMTTPQIEAGKAFAQEWKRTHPAMSEFRLTYSELR</sequence>
<organism evidence="1 2">
    <name type="scientific">Pseudomonas fluorescens</name>
    <dbReference type="NCBI Taxonomy" id="294"/>
    <lineage>
        <taxon>Bacteria</taxon>
        <taxon>Pseudomonadati</taxon>
        <taxon>Pseudomonadota</taxon>
        <taxon>Gammaproteobacteria</taxon>
        <taxon>Pseudomonadales</taxon>
        <taxon>Pseudomonadaceae</taxon>
        <taxon>Pseudomonas</taxon>
    </lineage>
</organism>
<reference evidence="1 2" key="1">
    <citation type="submission" date="2019-09" db="EMBL/GenBank/DDBJ databases">
        <authorList>
            <person name="Chandra G."/>
            <person name="Truman W A."/>
        </authorList>
    </citation>
    <scope>NUCLEOTIDE SEQUENCE [LARGE SCALE GENOMIC DNA]</scope>
    <source>
        <strain evidence="1">PS723</strain>
    </source>
</reference>
<dbReference type="SUPFAM" id="SSF81901">
    <property type="entry name" value="HCP-like"/>
    <property type="match status" value="1"/>
</dbReference>
<dbReference type="Gene3D" id="1.25.40.10">
    <property type="entry name" value="Tetratricopeptide repeat domain"/>
    <property type="match status" value="1"/>
</dbReference>
<dbReference type="AlphaFoldDB" id="A0A5E7DTD6"/>
<evidence type="ECO:0000313" key="1">
    <source>
        <dbReference type="EMBL" id="VVO20843.1"/>
    </source>
</evidence>
<evidence type="ECO:0000313" key="2">
    <source>
        <dbReference type="Proteomes" id="UP000379480"/>
    </source>
</evidence>
<dbReference type="Proteomes" id="UP000379480">
    <property type="component" value="Unassembled WGS sequence"/>
</dbReference>
<accession>A0A5E7DTD6</accession>
<dbReference type="RefSeq" id="WP_150805528.1">
    <property type="nucleotide sequence ID" value="NZ_CABVHY010000022.1"/>
</dbReference>
<dbReference type="EMBL" id="CABVHY010000022">
    <property type="protein sequence ID" value="VVO20843.1"/>
    <property type="molecule type" value="Genomic_DNA"/>
</dbReference>
<proteinExistence type="predicted"/>
<dbReference type="OrthoDB" id="5587079at2"/>